<dbReference type="PANTHER" id="PTHR47357:SF1">
    <property type="entry name" value="SPINDLE POLE BODY COMPONENT 110"/>
    <property type="match status" value="1"/>
</dbReference>
<reference evidence="2" key="1">
    <citation type="journal article" date="2022" name="New Phytol.">
        <title>Evolutionary transition to the ectomycorrhizal habit in the genomes of a hyperdiverse lineage of mushroom-forming fungi.</title>
        <authorList>
            <person name="Looney B."/>
            <person name="Miyauchi S."/>
            <person name="Morin E."/>
            <person name="Drula E."/>
            <person name="Courty P.E."/>
            <person name="Kohler A."/>
            <person name="Kuo A."/>
            <person name="LaButti K."/>
            <person name="Pangilinan J."/>
            <person name="Lipzen A."/>
            <person name="Riley R."/>
            <person name="Andreopoulos W."/>
            <person name="He G."/>
            <person name="Johnson J."/>
            <person name="Nolan M."/>
            <person name="Tritt A."/>
            <person name="Barry K.W."/>
            <person name="Grigoriev I.V."/>
            <person name="Nagy L.G."/>
            <person name="Hibbett D."/>
            <person name="Henrissat B."/>
            <person name="Matheny P.B."/>
            <person name="Labbe J."/>
            <person name="Martin F.M."/>
        </authorList>
    </citation>
    <scope>NUCLEOTIDE SEQUENCE</scope>
    <source>
        <strain evidence="2">BPL690</strain>
    </source>
</reference>
<feature type="coiled-coil region" evidence="1">
    <location>
        <begin position="354"/>
        <end position="555"/>
    </location>
</feature>
<comment type="caution">
    <text evidence="2">The sequence shown here is derived from an EMBL/GenBank/DDBJ whole genome shotgun (WGS) entry which is preliminary data.</text>
</comment>
<dbReference type="EMBL" id="WTXG01000001">
    <property type="protein sequence ID" value="KAI0308265.1"/>
    <property type="molecule type" value="Genomic_DNA"/>
</dbReference>
<dbReference type="GO" id="GO:0005200">
    <property type="term" value="F:structural constituent of cytoskeleton"/>
    <property type="evidence" value="ECO:0007669"/>
    <property type="project" value="TreeGrafter"/>
</dbReference>
<dbReference type="PANTHER" id="PTHR47357">
    <property type="entry name" value="COP1-INTERACTIVE PROTEIN 1"/>
    <property type="match status" value="1"/>
</dbReference>
<evidence type="ECO:0000256" key="1">
    <source>
        <dbReference type="SAM" id="Coils"/>
    </source>
</evidence>
<proteinExistence type="predicted"/>
<keyword evidence="1" id="KW-0175">Coiled coil</keyword>
<protein>
    <submittedName>
        <fullName evidence="2">Uncharacterized protein</fullName>
    </submittedName>
</protein>
<dbReference type="GO" id="GO:0005856">
    <property type="term" value="C:cytoskeleton"/>
    <property type="evidence" value="ECO:0007669"/>
    <property type="project" value="TreeGrafter"/>
</dbReference>
<feature type="coiled-coil region" evidence="1">
    <location>
        <begin position="24"/>
        <end position="99"/>
    </location>
</feature>
<name>A0AAD4QU90_9AGAM</name>
<organism evidence="2 3">
    <name type="scientific">Multifurca ochricompacta</name>
    <dbReference type="NCBI Taxonomy" id="376703"/>
    <lineage>
        <taxon>Eukaryota</taxon>
        <taxon>Fungi</taxon>
        <taxon>Dikarya</taxon>
        <taxon>Basidiomycota</taxon>
        <taxon>Agaricomycotina</taxon>
        <taxon>Agaricomycetes</taxon>
        <taxon>Russulales</taxon>
        <taxon>Russulaceae</taxon>
        <taxon>Multifurca</taxon>
    </lineage>
</organism>
<accession>A0AAD4QU90</accession>
<dbReference type="Proteomes" id="UP001203297">
    <property type="component" value="Unassembled WGS sequence"/>
</dbReference>
<evidence type="ECO:0000313" key="3">
    <source>
        <dbReference type="Proteomes" id="UP001203297"/>
    </source>
</evidence>
<feature type="coiled-coil region" evidence="1">
    <location>
        <begin position="659"/>
        <end position="789"/>
    </location>
</feature>
<dbReference type="AlphaFoldDB" id="A0AAD4QU90"/>
<keyword evidence="3" id="KW-1185">Reference proteome</keyword>
<evidence type="ECO:0000313" key="2">
    <source>
        <dbReference type="EMBL" id="KAI0308265.1"/>
    </source>
</evidence>
<sequence>MKSIREKLASKDEEILRHSGGGDVRLAQEREEELIRRVEEEEAKVLALERLLSETSDLKEMESALQKARKQLAAEIGRVKSLEEKNAGLSRDMRRVRDTLDESRAHAQSLGVALDEKHSLIHSSQAQERYVDVVLLLGVLPYPCRALRAQVNALREEVTSLKAEQSVPTSGAPYLNDGPGAITDVETVEKLLTAVNRLRSERDELRRQLEFLQIESKFTIEALEDKINSGVPCTGTAKAVEDPRISQLQSEVQELLERLAKANSRFRMDLTSSTTVSSRLGLIASASLAMVGHLQTRVDHEIEVNKEARVEIPRLSSQLQDSLASKDESLRASHGLQQSLLDIKHQLESNISSLHDTQQQRDDLLLQIEHLRSQVAANDCLREQYQELQSSLEGTAARLSDVTKALEDAESERNSLKVEVVNLREDMTSAQEEMKQAEQRYSVLQNQQLSAMSSTQINRKLKEQIEELEDRVARRTEQIGIHQHDIRRLETNLKLQEDRIAEMTSELEIAMSEKESMVEDCADAREARDRALKKAEDLEDTVETLDTQLHASEEQRDSEVVALVGVWFSMLTKSRLSLAHLRSVAYEASATNADMAQRLQLVSAKCDSAMTLLGQRASELESAHKVAAARNEDVRSGVIALSVVQTSAAEFRRGVQLDRDRIRALLAATRDEVNVLQDQLRRRREQELAESTEQQTAHSAEVAKLQQTNADLDRLCAKLEDDLAQSQEELHLAVDQRDQLRVNSDVMKEQIAQLRLDHSEELESLRGKLQQVAVDLQEAREAHAAAEKACLESSATNAELEGRLDRILKQQEADSELIVEHQGREAEHTKQVLDIQNRLEKVSEDLQRATREKNELEILLRQTKAELSRPTTPWKPVSLNCWMNAMAFKRIWTKSSLAMLRRWSRSRGAYRIFKLRSTRFANN</sequence>
<feature type="coiled-coil region" evidence="1">
    <location>
        <begin position="832"/>
        <end position="866"/>
    </location>
</feature>
<feature type="coiled-coil region" evidence="1">
    <location>
        <begin position="188"/>
        <end position="215"/>
    </location>
</feature>
<gene>
    <name evidence="2" type="ORF">B0F90DRAFT_150381</name>
</gene>